<gene>
    <name evidence="2" type="ORF">KFL_005960020</name>
</gene>
<proteinExistence type="predicted"/>
<organism evidence="2 3">
    <name type="scientific">Klebsormidium nitens</name>
    <name type="common">Green alga</name>
    <name type="synonym">Ulothrix nitens</name>
    <dbReference type="NCBI Taxonomy" id="105231"/>
    <lineage>
        <taxon>Eukaryota</taxon>
        <taxon>Viridiplantae</taxon>
        <taxon>Streptophyta</taxon>
        <taxon>Klebsormidiophyceae</taxon>
        <taxon>Klebsormidiales</taxon>
        <taxon>Klebsormidiaceae</taxon>
        <taxon>Klebsormidium</taxon>
    </lineage>
</organism>
<evidence type="ECO:0000313" key="3">
    <source>
        <dbReference type="Proteomes" id="UP000054558"/>
    </source>
</evidence>
<feature type="compositionally biased region" description="Basic and acidic residues" evidence="1">
    <location>
        <begin position="82"/>
        <end position="112"/>
    </location>
</feature>
<protein>
    <submittedName>
        <fullName evidence="2">Uncharacterized protein</fullName>
    </submittedName>
</protein>
<accession>A0A1Y1ILQ1</accession>
<reference evidence="2 3" key="1">
    <citation type="journal article" date="2014" name="Nat. Commun.">
        <title>Klebsormidium flaccidum genome reveals primary factors for plant terrestrial adaptation.</title>
        <authorList>
            <person name="Hori K."/>
            <person name="Maruyama F."/>
            <person name="Fujisawa T."/>
            <person name="Togashi T."/>
            <person name="Yamamoto N."/>
            <person name="Seo M."/>
            <person name="Sato S."/>
            <person name="Yamada T."/>
            <person name="Mori H."/>
            <person name="Tajima N."/>
            <person name="Moriyama T."/>
            <person name="Ikeuchi M."/>
            <person name="Watanabe M."/>
            <person name="Wada H."/>
            <person name="Kobayashi K."/>
            <person name="Saito M."/>
            <person name="Masuda T."/>
            <person name="Sasaki-Sekimoto Y."/>
            <person name="Mashiguchi K."/>
            <person name="Awai K."/>
            <person name="Shimojima M."/>
            <person name="Masuda S."/>
            <person name="Iwai M."/>
            <person name="Nobusawa T."/>
            <person name="Narise T."/>
            <person name="Kondo S."/>
            <person name="Saito H."/>
            <person name="Sato R."/>
            <person name="Murakawa M."/>
            <person name="Ihara Y."/>
            <person name="Oshima-Yamada Y."/>
            <person name="Ohtaka K."/>
            <person name="Satoh M."/>
            <person name="Sonobe K."/>
            <person name="Ishii M."/>
            <person name="Ohtani R."/>
            <person name="Kanamori-Sato M."/>
            <person name="Honoki R."/>
            <person name="Miyazaki D."/>
            <person name="Mochizuki H."/>
            <person name="Umetsu J."/>
            <person name="Higashi K."/>
            <person name="Shibata D."/>
            <person name="Kamiya Y."/>
            <person name="Sato N."/>
            <person name="Nakamura Y."/>
            <person name="Tabata S."/>
            <person name="Ida S."/>
            <person name="Kurokawa K."/>
            <person name="Ohta H."/>
        </authorList>
    </citation>
    <scope>NUCLEOTIDE SEQUENCE [LARGE SCALE GENOMIC DNA]</scope>
    <source>
        <strain evidence="2 3">NIES-2285</strain>
    </source>
</reference>
<evidence type="ECO:0000313" key="2">
    <source>
        <dbReference type="EMBL" id="GAQ90071.1"/>
    </source>
</evidence>
<keyword evidence="3" id="KW-1185">Reference proteome</keyword>
<sequence length="229" mass="24981">MPLLFSVQVDKNTAAFARAQGHEDAATAADDETNLDESTAVVAPREERCADQGEQGVDRLSSQAAVSEDAMKIDESTAVTMRGEESCADHGEQRGDHPTPHAERSEGAREQQSEAAPITEAATPHLMASNEAPVAMEVQQEGRGLKRRRSFDGGQKALALRYKACGYPVFSASISWDAAKNKKVLRMPDRWQRCDLRNCLASFFDPMEPAILINTTTCDLVALDADVWT</sequence>
<dbReference type="Proteomes" id="UP000054558">
    <property type="component" value="Unassembled WGS sequence"/>
</dbReference>
<dbReference type="EMBL" id="DF237545">
    <property type="protein sequence ID" value="GAQ90071.1"/>
    <property type="molecule type" value="Genomic_DNA"/>
</dbReference>
<feature type="region of interest" description="Disordered" evidence="1">
    <location>
        <begin position="47"/>
        <end position="118"/>
    </location>
</feature>
<dbReference type="AlphaFoldDB" id="A0A1Y1ILQ1"/>
<evidence type="ECO:0000256" key="1">
    <source>
        <dbReference type="SAM" id="MobiDB-lite"/>
    </source>
</evidence>
<name>A0A1Y1ILQ1_KLENI</name>